<feature type="region of interest" description="Disordered" evidence="1">
    <location>
        <begin position="1"/>
        <end position="43"/>
    </location>
</feature>
<accession>A0A5J4US51</accession>
<proteinExistence type="predicted"/>
<evidence type="ECO:0000313" key="3">
    <source>
        <dbReference type="Proteomes" id="UP000324800"/>
    </source>
</evidence>
<name>A0A5J4US51_9EUKA</name>
<evidence type="ECO:0000313" key="2">
    <source>
        <dbReference type="EMBL" id="KAA6372882.1"/>
    </source>
</evidence>
<comment type="caution">
    <text evidence="2">The sequence shown here is derived from an EMBL/GenBank/DDBJ whole genome shotgun (WGS) entry which is preliminary data.</text>
</comment>
<feature type="compositionally biased region" description="Polar residues" evidence="1">
    <location>
        <begin position="17"/>
        <end position="27"/>
    </location>
</feature>
<feature type="compositionally biased region" description="Basic and acidic residues" evidence="1">
    <location>
        <begin position="28"/>
        <end position="43"/>
    </location>
</feature>
<feature type="compositionally biased region" description="Basic and acidic residues" evidence="1">
    <location>
        <begin position="1"/>
        <end position="11"/>
    </location>
</feature>
<evidence type="ECO:0000256" key="1">
    <source>
        <dbReference type="SAM" id="MobiDB-lite"/>
    </source>
</evidence>
<protein>
    <submittedName>
        <fullName evidence="2">Uncharacterized protein</fullName>
    </submittedName>
</protein>
<dbReference type="AlphaFoldDB" id="A0A5J4US51"/>
<organism evidence="2 3">
    <name type="scientific">Streblomastix strix</name>
    <dbReference type="NCBI Taxonomy" id="222440"/>
    <lineage>
        <taxon>Eukaryota</taxon>
        <taxon>Metamonada</taxon>
        <taxon>Preaxostyla</taxon>
        <taxon>Oxymonadida</taxon>
        <taxon>Streblomastigidae</taxon>
        <taxon>Streblomastix</taxon>
    </lineage>
</organism>
<reference evidence="2 3" key="1">
    <citation type="submission" date="2019-03" db="EMBL/GenBank/DDBJ databases">
        <title>Single cell metagenomics reveals metabolic interactions within the superorganism composed of flagellate Streblomastix strix and complex community of Bacteroidetes bacteria on its surface.</title>
        <authorList>
            <person name="Treitli S.C."/>
            <person name="Kolisko M."/>
            <person name="Husnik F."/>
            <person name="Keeling P."/>
            <person name="Hampl V."/>
        </authorList>
    </citation>
    <scope>NUCLEOTIDE SEQUENCE [LARGE SCALE GENOMIC DNA]</scope>
    <source>
        <strain evidence="2">ST1C</strain>
    </source>
</reference>
<dbReference type="Proteomes" id="UP000324800">
    <property type="component" value="Unassembled WGS sequence"/>
</dbReference>
<sequence>MRGVSEVEHTNSRKHTNNPCPDQTEQAKTIERSNLERNSDNRRYQGWMRHDVGSFQRKNIGSWPMRRVLASSLQQLQRTSSSANLAQKLLINISRLGNEIHPPQNGQYNNRV</sequence>
<dbReference type="EMBL" id="SNRW01013211">
    <property type="protein sequence ID" value="KAA6372882.1"/>
    <property type="molecule type" value="Genomic_DNA"/>
</dbReference>
<gene>
    <name evidence="2" type="ORF">EZS28_031592</name>
</gene>